<sequence length="327" mass="37085">MLDAFPIIFSITHGIISALGMSFNLLLIYLAIYQTPRVMRSYSTLIINFALTDFGACFCDFFVQQRIIPGGLTLGYVSNGVCKYFGVTTCYVGYSLMLHFFAHSLWSLLLSFSYRCYILYKPSPTRQELALLALLIYMPSLLQWVSFLWAQDEPAEIVEIFHQKFPAYNLTGQTVSGTKNILCFSALFTILHMTLPVTPVYICILLLRRKIVARLSFKGVVITKDTKNLHSQLLMALTYQAAIPGFYLFGVASYATGQFGLYNHPALEYFTFTSLLLIPFLSPLASFIFVNHYRKFILKKVLKIVKVEPQEASSTAYTYQSIVHVIS</sequence>
<evidence type="ECO:0000256" key="3">
    <source>
        <dbReference type="ARBA" id="ARBA00022692"/>
    </source>
</evidence>
<dbReference type="AlphaFoldDB" id="A0A8R1DEZ6"/>
<accession>A0A8R1DEZ6</accession>
<dbReference type="InterPro" id="IPR050920">
    <property type="entry name" value="Nematode_rcpt-like_delta"/>
</dbReference>
<dbReference type="Pfam" id="PF10317">
    <property type="entry name" value="7TM_GPCR_Srd"/>
    <property type="match status" value="1"/>
</dbReference>
<reference evidence="7" key="2">
    <citation type="submission" date="2022-06" db="UniProtKB">
        <authorList>
            <consortium name="EnsemblMetazoa"/>
        </authorList>
    </citation>
    <scope>IDENTIFICATION</scope>
    <source>
        <strain evidence="7">DF5081</strain>
    </source>
</reference>
<feature type="transmembrane region" description="Helical" evidence="6">
    <location>
        <begin position="45"/>
        <end position="64"/>
    </location>
</feature>
<evidence type="ECO:0000313" key="7">
    <source>
        <dbReference type="EnsemblMetazoa" id="CJA00128.1"/>
    </source>
</evidence>
<feature type="transmembrane region" description="Helical" evidence="6">
    <location>
        <begin position="6"/>
        <end position="33"/>
    </location>
</feature>
<dbReference type="PANTHER" id="PTHR22945">
    <property type="entry name" value="SERPENTINE RECEPTOR, CLASS D DELTA"/>
    <property type="match status" value="1"/>
</dbReference>
<protein>
    <submittedName>
        <fullName evidence="7">Uncharacterized protein</fullName>
    </submittedName>
</protein>
<dbReference type="Gene3D" id="1.20.1070.10">
    <property type="entry name" value="Rhodopsin 7-helix transmembrane proteins"/>
    <property type="match status" value="1"/>
</dbReference>
<feature type="transmembrane region" description="Helical" evidence="6">
    <location>
        <begin position="233"/>
        <end position="257"/>
    </location>
</feature>
<feature type="transmembrane region" description="Helical" evidence="6">
    <location>
        <begin position="129"/>
        <end position="150"/>
    </location>
</feature>
<name>A0A8R1DEZ6_CAEJA</name>
<evidence type="ECO:0000256" key="2">
    <source>
        <dbReference type="ARBA" id="ARBA00009166"/>
    </source>
</evidence>
<keyword evidence="3 6" id="KW-0812">Transmembrane</keyword>
<dbReference type="EnsemblMetazoa" id="CJA00128.1">
    <property type="protein sequence ID" value="CJA00128.1"/>
    <property type="gene ID" value="WBGene00119332"/>
</dbReference>
<feature type="transmembrane region" description="Helical" evidence="6">
    <location>
        <begin position="84"/>
        <end position="109"/>
    </location>
</feature>
<dbReference type="SUPFAM" id="SSF81321">
    <property type="entry name" value="Family A G protein-coupled receptor-like"/>
    <property type="match status" value="1"/>
</dbReference>
<evidence type="ECO:0000256" key="4">
    <source>
        <dbReference type="ARBA" id="ARBA00022989"/>
    </source>
</evidence>
<feature type="transmembrane region" description="Helical" evidence="6">
    <location>
        <begin position="269"/>
        <end position="290"/>
    </location>
</feature>
<feature type="transmembrane region" description="Helical" evidence="6">
    <location>
        <begin position="184"/>
        <end position="207"/>
    </location>
</feature>
<proteinExistence type="inferred from homology"/>
<dbReference type="InterPro" id="IPR019421">
    <property type="entry name" value="7TM_GPCR_serpentine_rcpt_Srd"/>
</dbReference>
<evidence type="ECO:0000256" key="1">
    <source>
        <dbReference type="ARBA" id="ARBA00004141"/>
    </source>
</evidence>
<keyword evidence="5 6" id="KW-0472">Membrane</keyword>
<organism evidence="7 8">
    <name type="scientific">Caenorhabditis japonica</name>
    <dbReference type="NCBI Taxonomy" id="281687"/>
    <lineage>
        <taxon>Eukaryota</taxon>
        <taxon>Metazoa</taxon>
        <taxon>Ecdysozoa</taxon>
        <taxon>Nematoda</taxon>
        <taxon>Chromadorea</taxon>
        <taxon>Rhabditida</taxon>
        <taxon>Rhabditina</taxon>
        <taxon>Rhabditomorpha</taxon>
        <taxon>Rhabditoidea</taxon>
        <taxon>Rhabditidae</taxon>
        <taxon>Peloderinae</taxon>
        <taxon>Caenorhabditis</taxon>
    </lineage>
</organism>
<evidence type="ECO:0000313" key="8">
    <source>
        <dbReference type="Proteomes" id="UP000005237"/>
    </source>
</evidence>
<keyword evidence="8" id="KW-1185">Reference proteome</keyword>
<dbReference type="Proteomes" id="UP000005237">
    <property type="component" value="Unassembled WGS sequence"/>
</dbReference>
<evidence type="ECO:0000256" key="5">
    <source>
        <dbReference type="ARBA" id="ARBA00023136"/>
    </source>
</evidence>
<evidence type="ECO:0000256" key="6">
    <source>
        <dbReference type="SAM" id="Phobius"/>
    </source>
</evidence>
<dbReference type="GO" id="GO:0016020">
    <property type="term" value="C:membrane"/>
    <property type="evidence" value="ECO:0007669"/>
    <property type="project" value="UniProtKB-SubCell"/>
</dbReference>
<dbReference type="PANTHER" id="PTHR22945:SF90">
    <property type="entry name" value="G_PROTEIN_RECEP_F1_2 DOMAIN-CONTAINING PROTEIN"/>
    <property type="match status" value="1"/>
</dbReference>
<keyword evidence="4 6" id="KW-1133">Transmembrane helix</keyword>
<reference evidence="8" key="1">
    <citation type="submission" date="2010-08" db="EMBL/GenBank/DDBJ databases">
        <authorList>
            <consortium name="Caenorhabditis japonica Sequencing Consortium"/>
            <person name="Wilson R.K."/>
        </authorList>
    </citation>
    <scope>NUCLEOTIDE SEQUENCE [LARGE SCALE GENOMIC DNA]</scope>
    <source>
        <strain evidence="8">DF5081</strain>
    </source>
</reference>
<comment type="similarity">
    <text evidence="2">Belongs to the nematode receptor-like protein srd family.</text>
</comment>
<comment type="subcellular location">
    <subcellularLocation>
        <location evidence="1">Membrane</location>
        <topology evidence="1">Multi-pass membrane protein</topology>
    </subcellularLocation>
</comment>